<dbReference type="EMBL" id="CCEJ010000020">
    <property type="protein sequence ID" value="CDR35265.1"/>
    <property type="molecule type" value="Genomic_DNA"/>
</dbReference>
<dbReference type="AlphaFoldDB" id="A0A090E465"/>
<dbReference type="Proteomes" id="UP000031552">
    <property type="component" value="Unassembled WGS sequence"/>
</dbReference>
<sequence length="96" mass="11403">MLKDGGKNYERFDSVKNLAKELKFTQTTTKHMNNPNRFVPRHILAEAILVGERRVDPQNAKDTIKIVQNFVKNKKNYELNIIYKEADKSILHFHYW</sequence>
<evidence type="ECO:0000313" key="1">
    <source>
        <dbReference type="EMBL" id="CDR35265.1"/>
    </source>
</evidence>
<comment type="caution">
    <text evidence="1">The sequence shown here is derived from an EMBL/GenBank/DDBJ whole genome shotgun (WGS) entry which is preliminary data.</text>
</comment>
<dbReference type="STRING" id="1437425.CSEC_2463"/>
<reference evidence="1" key="1">
    <citation type="submission" date="2013-12" db="EMBL/GenBank/DDBJ databases">
        <authorList>
            <person name="Linke B."/>
        </authorList>
    </citation>
    <scope>NUCLEOTIDE SEQUENCE [LARGE SCALE GENOMIC DNA]</scope>
    <source>
        <strain evidence="1">CRIB-18</strain>
    </source>
</reference>
<name>A0A090E465_9BACT</name>
<accession>A0A090E465</accession>
<gene>
    <name evidence="1" type="ORF">CSEC_2463</name>
</gene>
<proteinExistence type="predicted"/>
<evidence type="ECO:0000313" key="2">
    <source>
        <dbReference type="Proteomes" id="UP000031552"/>
    </source>
</evidence>
<reference evidence="1" key="2">
    <citation type="submission" date="2014-09" db="EMBL/GenBank/DDBJ databases">
        <title>Criblamydia sequanensis harbors a mega-plasmid encoding arsenite resistance.</title>
        <authorList>
            <person name="Bertelli C."/>
            <person name="Goesmann A."/>
            <person name="Greub G."/>
        </authorList>
    </citation>
    <scope>NUCLEOTIDE SEQUENCE [LARGE SCALE GENOMIC DNA]</scope>
    <source>
        <strain evidence="1">CRIB-18</strain>
    </source>
</reference>
<protein>
    <submittedName>
        <fullName evidence="1">Rhs family protein</fullName>
    </submittedName>
</protein>
<keyword evidence="2" id="KW-1185">Reference proteome</keyword>
<organism evidence="1 2">
    <name type="scientific">Candidatus Criblamydia sequanensis CRIB-18</name>
    <dbReference type="NCBI Taxonomy" id="1437425"/>
    <lineage>
        <taxon>Bacteria</taxon>
        <taxon>Pseudomonadati</taxon>
        <taxon>Chlamydiota</taxon>
        <taxon>Chlamydiia</taxon>
        <taxon>Parachlamydiales</taxon>
        <taxon>Candidatus Criblamydiaceae</taxon>
        <taxon>Candidatus Criblamydia</taxon>
    </lineage>
</organism>